<feature type="region of interest" description="Disordered" evidence="1">
    <location>
        <begin position="56"/>
        <end position="87"/>
    </location>
</feature>
<sequence length="87" mass="8493">MEAAQQLQWEGKELEVVMMAKELVAEKLGEGWCGGGVADGGGEEIAGAIGEVGGEVIGRGGGGTEVGGGETLEGGVGEETGGLEAFG</sequence>
<name>A0A835R2J1_VANPL</name>
<dbReference type="EMBL" id="JADCNM010000005">
    <property type="protein sequence ID" value="KAG0483214.1"/>
    <property type="molecule type" value="Genomic_DNA"/>
</dbReference>
<proteinExistence type="predicted"/>
<reference evidence="2 3" key="1">
    <citation type="journal article" date="2020" name="Nat. Food">
        <title>A phased Vanilla planifolia genome enables genetic improvement of flavour and production.</title>
        <authorList>
            <person name="Hasing T."/>
            <person name="Tang H."/>
            <person name="Brym M."/>
            <person name="Khazi F."/>
            <person name="Huang T."/>
            <person name="Chambers A.H."/>
        </authorList>
    </citation>
    <scope>NUCLEOTIDE SEQUENCE [LARGE SCALE GENOMIC DNA]</scope>
    <source>
        <tissue evidence="2">Leaf</tissue>
    </source>
</reference>
<accession>A0A835R2J1</accession>
<comment type="caution">
    <text evidence="2">The sequence shown here is derived from an EMBL/GenBank/DDBJ whole genome shotgun (WGS) entry which is preliminary data.</text>
</comment>
<dbReference type="AlphaFoldDB" id="A0A835R2J1"/>
<organism evidence="2 3">
    <name type="scientific">Vanilla planifolia</name>
    <name type="common">Vanilla</name>
    <dbReference type="NCBI Taxonomy" id="51239"/>
    <lineage>
        <taxon>Eukaryota</taxon>
        <taxon>Viridiplantae</taxon>
        <taxon>Streptophyta</taxon>
        <taxon>Embryophyta</taxon>
        <taxon>Tracheophyta</taxon>
        <taxon>Spermatophyta</taxon>
        <taxon>Magnoliopsida</taxon>
        <taxon>Liliopsida</taxon>
        <taxon>Asparagales</taxon>
        <taxon>Orchidaceae</taxon>
        <taxon>Vanilloideae</taxon>
        <taxon>Vanilleae</taxon>
        <taxon>Vanilla</taxon>
    </lineage>
</organism>
<evidence type="ECO:0000256" key="1">
    <source>
        <dbReference type="SAM" id="MobiDB-lite"/>
    </source>
</evidence>
<protein>
    <submittedName>
        <fullName evidence="2">Uncharacterized protein</fullName>
    </submittedName>
</protein>
<evidence type="ECO:0000313" key="3">
    <source>
        <dbReference type="Proteomes" id="UP000639772"/>
    </source>
</evidence>
<evidence type="ECO:0000313" key="2">
    <source>
        <dbReference type="EMBL" id="KAG0483214.1"/>
    </source>
</evidence>
<gene>
    <name evidence="2" type="ORF">HPP92_011298</name>
</gene>
<feature type="compositionally biased region" description="Gly residues" evidence="1">
    <location>
        <begin position="56"/>
        <end position="80"/>
    </location>
</feature>
<dbReference type="Proteomes" id="UP000639772">
    <property type="component" value="Unassembled WGS sequence"/>
</dbReference>